<keyword evidence="2" id="KW-1185">Reference proteome</keyword>
<evidence type="ECO:0000313" key="2">
    <source>
        <dbReference type="Proteomes" id="UP001629113"/>
    </source>
</evidence>
<dbReference type="EMBL" id="JBFCZG010000006">
    <property type="protein sequence ID" value="KAL3421200.1"/>
    <property type="molecule type" value="Genomic_DNA"/>
</dbReference>
<comment type="caution">
    <text evidence="1">The sequence shown here is derived from an EMBL/GenBank/DDBJ whole genome shotgun (WGS) entry which is preliminary data.</text>
</comment>
<name>A0ABR4PCZ9_9HELO</name>
<accession>A0ABR4PCZ9</accession>
<reference evidence="1 2" key="1">
    <citation type="submission" date="2024-06" db="EMBL/GenBank/DDBJ databases">
        <title>Complete genome of Phlyctema vagabunda strain 19-DSS-EL-015.</title>
        <authorList>
            <person name="Fiorenzani C."/>
        </authorList>
    </citation>
    <scope>NUCLEOTIDE SEQUENCE [LARGE SCALE GENOMIC DNA]</scope>
    <source>
        <strain evidence="1 2">19-DSS-EL-015</strain>
    </source>
</reference>
<gene>
    <name evidence="1" type="ORF">PVAG01_07645</name>
</gene>
<evidence type="ECO:0000313" key="1">
    <source>
        <dbReference type="EMBL" id="KAL3421200.1"/>
    </source>
</evidence>
<organism evidence="1 2">
    <name type="scientific">Phlyctema vagabunda</name>
    <dbReference type="NCBI Taxonomy" id="108571"/>
    <lineage>
        <taxon>Eukaryota</taxon>
        <taxon>Fungi</taxon>
        <taxon>Dikarya</taxon>
        <taxon>Ascomycota</taxon>
        <taxon>Pezizomycotina</taxon>
        <taxon>Leotiomycetes</taxon>
        <taxon>Helotiales</taxon>
        <taxon>Dermateaceae</taxon>
        <taxon>Phlyctema</taxon>
    </lineage>
</organism>
<dbReference type="Proteomes" id="UP001629113">
    <property type="component" value="Unassembled WGS sequence"/>
</dbReference>
<proteinExistence type="predicted"/>
<sequence>MLCPVLQYPAQLASKHEEKAYALYQQHNSHDAFYIRCFAQLKDCRPEEAQYYLDLTYSSSVSAHQRKVAAHLRCAKERLWTLVACGGAGRRRASRSSRKGSQESETITICFSSSTLAFMQ</sequence>
<protein>
    <submittedName>
        <fullName evidence="1">Uncharacterized protein</fullName>
    </submittedName>
</protein>